<dbReference type="SUPFAM" id="SSF51445">
    <property type="entry name" value="(Trans)glycosidases"/>
    <property type="match status" value="1"/>
</dbReference>
<dbReference type="CDD" id="cd11336">
    <property type="entry name" value="AmyAc_MTSase"/>
    <property type="match status" value="1"/>
</dbReference>
<dbReference type="PANTHER" id="PTHR10357:SF216">
    <property type="entry name" value="MALTOOLIGOSYL TREHALOSE SYNTHASE-RELATED"/>
    <property type="match status" value="1"/>
</dbReference>
<dbReference type="PANTHER" id="PTHR10357">
    <property type="entry name" value="ALPHA-AMYLASE FAMILY MEMBER"/>
    <property type="match status" value="1"/>
</dbReference>
<dbReference type="NCBIfam" id="TIGR02401">
    <property type="entry name" value="trehalose_TreY"/>
    <property type="match status" value="1"/>
</dbReference>
<proteinExistence type="predicted"/>
<dbReference type="Proteomes" id="UP000313849">
    <property type="component" value="Unassembled WGS sequence"/>
</dbReference>
<dbReference type="EMBL" id="VENP01000011">
    <property type="protein sequence ID" value="TNU76070.1"/>
    <property type="molecule type" value="Genomic_DNA"/>
</dbReference>
<dbReference type="GO" id="GO:0030980">
    <property type="term" value="P:alpha-glucan catabolic process"/>
    <property type="evidence" value="ECO:0007669"/>
    <property type="project" value="TreeGrafter"/>
</dbReference>
<feature type="domain" description="Glycosyl hydrolase family 13 catalytic" evidence="1">
    <location>
        <begin position="13"/>
        <end position="732"/>
    </location>
</feature>
<protein>
    <submittedName>
        <fullName evidence="2">Malto-oligosyltrehalose synthase</fullName>
    </submittedName>
</protein>
<dbReference type="SMART" id="SM00642">
    <property type="entry name" value="Aamy"/>
    <property type="match status" value="1"/>
</dbReference>
<dbReference type="Gene3D" id="3.30.1590.10">
    <property type="entry name" value="Maltooligosyl trehalose synthase, domain 2"/>
    <property type="match status" value="1"/>
</dbReference>
<name>A0A5C5BCM1_9MICO</name>
<dbReference type="InterPro" id="IPR012767">
    <property type="entry name" value="Trehalose_TreY"/>
</dbReference>
<dbReference type="AlphaFoldDB" id="A0A5C5BCM1"/>
<sequence>MSREPHQPSRRTPVSTYRLQLGPDLSFDEARAQLPYLERLGVTDLYLSPVLAAAPGSTHGYDVVDHDEVSEVMGGRAALERLCTAAHERGMGVVLDIVPNHMAVPTPAWHNRELWDVLAHGETSEYAEWFDVEWSGPSAGLLMPVLGDRIGAVLGRGELTVDEIDVPGVGPTTVLRYFDHMFPVRAGTESLPLTRLLEAQHYRLAYWRVADEELNYRRFFDVGTLVAIRVERPAVFDATHRLVLELMAQGFVDGLRIDHPDGLADPRAYLRHLDEATGGAWVVAEKILEPTEELPADWPVAGTTGYDTAWRVGQLLVDPAGAPALAGIMHELTGDGPMGLPALTVESKRQVVEQSLFAEVHRLTSLISDVCHDDIRLRDHTWRALLDCVTELVIAFDRYRAYVVPGEPAPPAAVALVEEAAALAASRLDEERADTMQVVVDLVLGREAGSAGKVREPRRDEIIVRFQQVCGAVMAKGVEDTTFYRWTHLVSLCEVGASPGTFALGPDTLHSWAERQQQRWPDTMTAGTTHDTKRGADVRARIGVLSEHATAWVDLVHALRAATSDARPTDLPGRTENLLWQILAGTWTDEGPLEADRFTGYLLKAAREAKEWTAWTNPDAAREERVIAFAEHVLASPDVAELMAGWLDRTRASVRAATLGQTLLQLTLPGVADVYQGTETTRIALVDPDNRRPVDYAALAVALDRVERTDGSGTGSLGEEKLALVRAVLHARRGDPEAFVGPRAGYLPLATSSERAVAFARTRDGEPRSVTVISRHTTGLTSGWGEREVVLPDGTAWADPRRPGLVHRPGPVRLADLFAPSPVAFLLPVEDVTAEAVGAAEAGVAAEDAGHAADAVAGPSGTPS</sequence>
<dbReference type="GO" id="GO:0047470">
    <property type="term" value="F:(1,4)-alpha-D-glucan 1-alpha-D-glucosylmutase activity"/>
    <property type="evidence" value="ECO:0007669"/>
    <property type="project" value="TreeGrafter"/>
</dbReference>
<dbReference type="Gene3D" id="1.10.10.470">
    <property type="entry name" value="Maltooligosyl trehalose synthase, domain 4"/>
    <property type="match status" value="1"/>
</dbReference>
<dbReference type="InterPro" id="IPR006047">
    <property type="entry name" value="GH13_cat_dom"/>
</dbReference>
<keyword evidence="3" id="KW-1185">Reference proteome</keyword>
<evidence type="ECO:0000313" key="2">
    <source>
        <dbReference type="EMBL" id="TNU76070.1"/>
    </source>
</evidence>
<dbReference type="OrthoDB" id="9761577at2"/>
<dbReference type="RefSeq" id="WP_139986295.1">
    <property type="nucleotide sequence ID" value="NZ_VENP01000011.1"/>
</dbReference>
<comment type="caution">
    <text evidence="2">The sequence shown here is derived from an EMBL/GenBank/DDBJ whole genome shotgun (WGS) entry which is preliminary data.</text>
</comment>
<accession>A0A5C5BCM1</accession>
<dbReference type="InterPro" id="IPR013797">
    <property type="entry name" value="Maltooligo_trehalose_synth_4"/>
</dbReference>
<gene>
    <name evidence="2" type="primary">treY</name>
    <name evidence="2" type="ORF">FH969_04550</name>
</gene>
<evidence type="ECO:0000313" key="3">
    <source>
        <dbReference type="Proteomes" id="UP000313849"/>
    </source>
</evidence>
<dbReference type="Gene3D" id="3.20.20.80">
    <property type="entry name" value="Glycosidases"/>
    <property type="match status" value="1"/>
</dbReference>
<dbReference type="Pfam" id="PF00128">
    <property type="entry name" value="Alpha-amylase"/>
    <property type="match status" value="1"/>
</dbReference>
<dbReference type="GO" id="GO:0005992">
    <property type="term" value="P:trehalose biosynthetic process"/>
    <property type="evidence" value="ECO:0007669"/>
    <property type="project" value="TreeGrafter"/>
</dbReference>
<reference evidence="2 3" key="1">
    <citation type="submission" date="2019-06" db="EMBL/GenBank/DDBJ databases">
        <title>Draft genome sequence of Miniimonas arenae KCTC 19750T isolated from sea sand.</title>
        <authorList>
            <person name="Park S.-J."/>
        </authorList>
    </citation>
    <scope>NUCLEOTIDE SEQUENCE [LARGE SCALE GENOMIC DNA]</scope>
    <source>
        <strain evidence="2 3">KCTC 19750</strain>
    </source>
</reference>
<organism evidence="2 3">
    <name type="scientific">Miniimonas arenae</name>
    <dbReference type="NCBI Taxonomy" id="676201"/>
    <lineage>
        <taxon>Bacteria</taxon>
        <taxon>Bacillati</taxon>
        <taxon>Actinomycetota</taxon>
        <taxon>Actinomycetes</taxon>
        <taxon>Micrococcales</taxon>
        <taxon>Beutenbergiaceae</taxon>
        <taxon>Miniimonas</taxon>
    </lineage>
</organism>
<dbReference type="InterPro" id="IPR017853">
    <property type="entry name" value="GH"/>
</dbReference>
<evidence type="ECO:0000259" key="1">
    <source>
        <dbReference type="SMART" id="SM00642"/>
    </source>
</evidence>
<dbReference type="Gene3D" id="1.10.150.200">
    <property type="entry name" value="Maltooligosyl trehalose synthase, domain 3"/>
    <property type="match status" value="1"/>
</dbReference>